<name>A0AAV7X358_9NEOP</name>
<dbReference type="AlphaFoldDB" id="A0AAV7X358"/>
<comment type="caution">
    <text evidence="1">The sequence shown here is derived from an EMBL/GenBank/DDBJ whole genome shotgun (WGS) entry which is preliminary data.</text>
</comment>
<evidence type="ECO:0000313" key="1">
    <source>
        <dbReference type="EMBL" id="KAJ1518858.1"/>
    </source>
</evidence>
<proteinExistence type="predicted"/>
<dbReference type="Proteomes" id="UP001075354">
    <property type="component" value="Unassembled WGS sequence"/>
</dbReference>
<accession>A0AAV7X358</accession>
<protein>
    <submittedName>
        <fullName evidence="1">Uncharacterized protein</fullName>
    </submittedName>
</protein>
<organism evidence="1 2">
    <name type="scientific">Megalurothrips usitatus</name>
    <name type="common">bean blossom thrips</name>
    <dbReference type="NCBI Taxonomy" id="439358"/>
    <lineage>
        <taxon>Eukaryota</taxon>
        <taxon>Metazoa</taxon>
        <taxon>Ecdysozoa</taxon>
        <taxon>Arthropoda</taxon>
        <taxon>Hexapoda</taxon>
        <taxon>Insecta</taxon>
        <taxon>Pterygota</taxon>
        <taxon>Neoptera</taxon>
        <taxon>Paraneoptera</taxon>
        <taxon>Thysanoptera</taxon>
        <taxon>Terebrantia</taxon>
        <taxon>Thripoidea</taxon>
        <taxon>Thripidae</taxon>
        <taxon>Megalurothrips</taxon>
    </lineage>
</organism>
<dbReference type="EMBL" id="JAPTSV010000858">
    <property type="protein sequence ID" value="KAJ1518858.1"/>
    <property type="molecule type" value="Genomic_DNA"/>
</dbReference>
<evidence type="ECO:0000313" key="2">
    <source>
        <dbReference type="Proteomes" id="UP001075354"/>
    </source>
</evidence>
<sequence>MSNRSDTTLCHHAALEAGNFEKLQSSSSLSPHTPSLFETESMYLECLLEYFLKCKYITVYVGIKTGSGSSNQQLCRASVFTKREEDMKWNVEGNNFTKFIACHDCEEKKILHSKSF</sequence>
<keyword evidence="2" id="KW-1185">Reference proteome</keyword>
<gene>
    <name evidence="1" type="ORF">ONE63_011528</name>
</gene>
<reference evidence="1" key="1">
    <citation type="submission" date="2022-12" db="EMBL/GenBank/DDBJ databases">
        <title>Chromosome-level genome assembly of the bean flower thrips Megalurothrips usitatus.</title>
        <authorList>
            <person name="Ma L."/>
            <person name="Liu Q."/>
            <person name="Li H."/>
            <person name="Cai W."/>
        </authorList>
    </citation>
    <scope>NUCLEOTIDE SEQUENCE</scope>
    <source>
        <strain evidence="1">Cailab_2022a</strain>
    </source>
</reference>